<feature type="signal peptide" evidence="1">
    <location>
        <begin position="1"/>
        <end position="19"/>
    </location>
</feature>
<evidence type="ECO:0008006" key="4">
    <source>
        <dbReference type="Google" id="ProtNLM"/>
    </source>
</evidence>
<keyword evidence="3" id="KW-1185">Reference proteome</keyword>
<protein>
    <recommendedName>
        <fullName evidence="4">Lipocalin-like domain-containing protein</fullName>
    </recommendedName>
</protein>
<evidence type="ECO:0000313" key="3">
    <source>
        <dbReference type="Proteomes" id="UP000635885"/>
    </source>
</evidence>
<name>A0ABQ1N4E6_9BACT</name>
<evidence type="ECO:0000313" key="2">
    <source>
        <dbReference type="EMBL" id="GGC50891.1"/>
    </source>
</evidence>
<feature type="chain" id="PRO_5045518924" description="Lipocalin-like domain-containing protein" evidence="1">
    <location>
        <begin position="20"/>
        <end position="150"/>
    </location>
</feature>
<dbReference type="Proteomes" id="UP000635885">
    <property type="component" value="Unassembled WGS sequence"/>
</dbReference>
<dbReference type="PROSITE" id="PS51257">
    <property type="entry name" value="PROKAR_LIPOPROTEIN"/>
    <property type="match status" value="1"/>
</dbReference>
<reference evidence="3" key="1">
    <citation type="journal article" date="2019" name="Int. J. Syst. Evol. Microbiol.">
        <title>The Global Catalogue of Microorganisms (GCM) 10K type strain sequencing project: providing services to taxonomists for standard genome sequencing and annotation.</title>
        <authorList>
            <consortium name="The Broad Institute Genomics Platform"/>
            <consortium name="The Broad Institute Genome Sequencing Center for Infectious Disease"/>
            <person name="Wu L."/>
            <person name="Ma J."/>
        </authorList>
    </citation>
    <scope>NUCLEOTIDE SEQUENCE [LARGE SCALE GENOMIC DNA]</scope>
    <source>
        <strain evidence="3">CGMCC 1.12479</strain>
    </source>
</reference>
<comment type="caution">
    <text evidence="2">The sequence shown here is derived from an EMBL/GenBank/DDBJ whole genome shotgun (WGS) entry which is preliminary data.</text>
</comment>
<organism evidence="2 3">
    <name type="scientific">Belliella aquatica</name>
    <dbReference type="NCBI Taxonomy" id="1323734"/>
    <lineage>
        <taxon>Bacteria</taxon>
        <taxon>Pseudomonadati</taxon>
        <taxon>Bacteroidota</taxon>
        <taxon>Cytophagia</taxon>
        <taxon>Cytophagales</taxon>
        <taxon>Cyclobacteriaceae</taxon>
        <taxon>Belliella</taxon>
    </lineage>
</organism>
<proteinExistence type="predicted"/>
<accession>A0ABQ1N4E6</accession>
<keyword evidence="1" id="KW-0732">Signal</keyword>
<gene>
    <name evidence="2" type="ORF">GCM10010993_31810</name>
</gene>
<evidence type="ECO:0000256" key="1">
    <source>
        <dbReference type="SAM" id="SignalP"/>
    </source>
</evidence>
<sequence>MKKNLYLVLFFVFTFLACNQDDKDPQFNILGYWNIATVTNSWTGEVTSGDQINFRERYIFNDDGTFIKFSDKNHKYGKPLEESTQALGIYEIIPSENNRNALDLKLTFETNVGMASSCGGNLEYLILTKENKLVNNSWATCDGPSFTYQK</sequence>
<dbReference type="EMBL" id="BMFD01000015">
    <property type="protein sequence ID" value="GGC50891.1"/>
    <property type="molecule type" value="Genomic_DNA"/>
</dbReference>
<dbReference type="RefSeq" id="WP_188444094.1">
    <property type="nucleotide sequence ID" value="NZ_BMFD01000015.1"/>
</dbReference>